<dbReference type="InterPro" id="IPR036503">
    <property type="entry name" value="Ald_Fedxn_OxRdtase_N_sf"/>
</dbReference>
<dbReference type="Pfam" id="PF02730">
    <property type="entry name" value="AFOR_N"/>
    <property type="match status" value="1"/>
</dbReference>
<dbReference type="SUPFAM" id="SSF48310">
    <property type="entry name" value="Aldehyde ferredoxin oxidoreductase, C-terminal domains"/>
    <property type="match status" value="1"/>
</dbReference>
<sequence length="573" mass="59689">MGLIAVSLDGSPIPDVPDVDGDFDGPVAAARHVLAATRNVVHNQIAHNLVVGNQIAHNGVSGDEQAVDEQPVDEQPVDERVVDGRLVDERVVDGRLVDERVVDERALDAAAEAPLAIVAGTVAGAGAPGTARCAAVGLSPLSGGVAETRAEGPYAAGLRKAGVTGIVLYGRASHPVCVVVTEGTARLEPAADLWGLTTGAATDRLLERHGADAAVAVIGPAGERGVPYASIITCRHHPLPRLGLGAVLGRKNVKAVVCVGDAVPPVADPATVATIAAEYAEAARTDGLSTWQHGMPGFGVWSGEPGYAPVAQFTDTSRRGGVGTVPDEIARSATVAPCPGCPTDCIKVYAGAGLHQEALAMLGPGRGDPDPWPQLSVHEQQGTDPVDASGTLTVRGVAIPPFDPRVQPNLGLAYVVAPIGPRYDIVEHDLDFDPAEGIPSAYPELAQLGVRVPRPRGELDVYRTAQLMRLWSGLDALGVCVFAATPTRPLTLRRVTDLVEAVTGRRPDVLALGVTRLRLQHEINTRLGVDKIGTLPDLFFTEPVRAGGRYAGAVLDRDAFTAAAQDLHDHLFS</sequence>
<dbReference type="InterPro" id="IPR013983">
    <property type="entry name" value="Ald_Fedxn_OxRdtase_N"/>
</dbReference>
<dbReference type="SUPFAM" id="SSF56228">
    <property type="entry name" value="Aldehyde ferredoxin oxidoreductase, N-terminal domain"/>
    <property type="match status" value="1"/>
</dbReference>
<dbReference type="InterPro" id="IPR036021">
    <property type="entry name" value="Tungsten_al_ferr_oxy-like_C"/>
</dbReference>
<evidence type="ECO:0000313" key="4">
    <source>
        <dbReference type="EMBL" id="GIE23493.1"/>
    </source>
</evidence>
<dbReference type="InterPro" id="IPR001203">
    <property type="entry name" value="OxRdtase_Ald_Fedxn_C"/>
</dbReference>
<dbReference type="SMART" id="SM00790">
    <property type="entry name" value="AFOR_N"/>
    <property type="match status" value="1"/>
</dbReference>
<dbReference type="EMBL" id="BOMN01000092">
    <property type="protein sequence ID" value="GIE23493.1"/>
    <property type="molecule type" value="Genomic_DNA"/>
</dbReference>
<gene>
    <name evidence="4" type="ORF">Ahu01nite_065950</name>
</gene>
<dbReference type="InterPro" id="IPR051919">
    <property type="entry name" value="W-dependent_AOR"/>
</dbReference>
<evidence type="ECO:0000256" key="2">
    <source>
        <dbReference type="ARBA" id="ARBA00049934"/>
    </source>
</evidence>
<dbReference type="Gene3D" id="1.10.599.10">
    <property type="entry name" value="Aldehyde Ferredoxin Oxidoreductase Protein, subunit A, domain 3"/>
    <property type="match status" value="1"/>
</dbReference>
<comment type="caution">
    <text evidence="4">The sequence shown here is derived from an EMBL/GenBank/DDBJ whole genome shotgun (WGS) entry which is preliminary data.</text>
</comment>
<keyword evidence="5" id="KW-1185">Reference proteome</keyword>
<reference evidence="4 5" key="1">
    <citation type="submission" date="2021-01" db="EMBL/GenBank/DDBJ databases">
        <title>Whole genome shotgun sequence of Actinoplanes humidus NBRC 14915.</title>
        <authorList>
            <person name="Komaki H."/>
            <person name="Tamura T."/>
        </authorList>
    </citation>
    <scope>NUCLEOTIDE SEQUENCE [LARGE SCALE GENOMIC DNA]</scope>
    <source>
        <strain evidence="4 5">NBRC 14915</strain>
    </source>
</reference>
<dbReference type="InterPro" id="IPR013985">
    <property type="entry name" value="Ald_Fedxn_OxRdtase_dom3"/>
</dbReference>
<evidence type="ECO:0000259" key="3">
    <source>
        <dbReference type="SMART" id="SM00790"/>
    </source>
</evidence>
<evidence type="ECO:0000313" key="5">
    <source>
        <dbReference type="Proteomes" id="UP000603200"/>
    </source>
</evidence>
<evidence type="ECO:0000256" key="1">
    <source>
        <dbReference type="ARBA" id="ARBA00023002"/>
    </source>
</evidence>
<proteinExistence type="predicted"/>
<accession>A0ABQ3ZY64</accession>
<dbReference type="Pfam" id="PF01314">
    <property type="entry name" value="AFOR_C"/>
    <property type="match status" value="1"/>
</dbReference>
<protein>
    <recommendedName>
        <fullName evidence="3">Aldehyde ferredoxin oxidoreductase N-terminal domain-containing protein</fullName>
    </recommendedName>
</protein>
<organism evidence="4 5">
    <name type="scientific">Winogradskya humida</name>
    <dbReference type="NCBI Taxonomy" id="113566"/>
    <lineage>
        <taxon>Bacteria</taxon>
        <taxon>Bacillati</taxon>
        <taxon>Actinomycetota</taxon>
        <taxon>Actinomycetes</taxon>
        <taxon>Micromonosporales</taxon>
        <taxon>Micromonosporaceae</taxon>
        <taxon>Winogradskya</taxon>
    </lineage>
</organism>
<comment type="cofactor">
    <cofactor evidence="2">
        <name>tungstopterin</name>
        <dbReference type="ChEBI" id="CHEBI:30402"/>
    </cofactor>
</comment>
<dbReference type="Gene3D" id="3.60.9.10">
    <property type="entry name" value="Aldehyde ferredoxin oxidoreductase, N-terminal domain"/>
    <property type="match status" value="1"/>
</dbReference>
<feature type="domain" description="Aldehyde ferredoxin oxidoreductase N-terminal" evidence="3">
    <location>
        <begin position="67"/>
        <end position="262"/>
    </location>
</feature>
<keyword evidence="1" id="KW-0560">Oxidoreductase</keyword>
<dbReference type="Proteomes" id="UP000603200">
    <property type="component" value="Unassembled WGS sequence"/>
</dbReference>
<dbReference type="PANTHER" id="PTHR30038:SF0">
    <property type="entry name" value="TUNGSTEN-CONTAINING ALDEHYDE FERREDOXIN OXIDOREDUCTASE"/>
    <property type="match status" value="1"/>
</dbReference>
<dbReference type="PANTHER" id="PTHR30038">
    <property type="entry name" value="ALDEHYDE FERREDOXIN OXIDOREDUCTASE"/>
    <property type="match status" value="1"/>
</dbReference>
<name>A0ABQ3ZY64_9ACTN</name>